<name>A0ABN9UIQ6_9DINO</name>
<protein>
    <submittedName>
        <fullName evidence="1">Uncharacterized protein</fullName>
    </submittedName>
</protein>
<organism evidence="1 2">
    <name type="scientific">Prorocentrum cordatum</name>
    <dbReference type="NCBI Taxonomy" id="2364126"/>
    <lineage>
        <taxon>Eukaryota</taxon>
        <taxon>Sar</taxon>
        <taxon>Alveolata</taxon>
        <taxon>Dinophyceae</taxon>
        <taxon>Prorocentrales</taxon>
        <taxon>Prorocentraceae</taxon>
        <taxon>Prorocentrum</taxon>
    </lineage>
</organism>
<dbReference type="Proteomes" id="UP001189429">
    <property type="component" value="Unassembled WGS sequence"/>
</dbReference>
<feature type="non-terminal residue" evidence="1">
    <location>
        <position position="1"/>
    </location>
</feature>
<accession>A0ABN9UIQ6</accession>
<evidence type="ECO:0000313" key="2">
    <source>
        <dbReference type="Proteomes" id="UP001189429"/>
    </source>
</evidence>
<dbReference type="EMBL" id="CAUYUJ010015915">
    <property type="protein sequence ID" value="CAK0859565.1"/>
    <property type="molecule type" value="Genomic_DNA"/>
</dbReference>
<comment type="caution">
    <text evidence="1">The sequence shown here is derived from an EMBL/GenBank/DDBJ whole genome shotgun (WGS) entry which is preliminary data.</text>
</comment>
<feature type="non-terminal residue" evidence="1">
    <location>
        <position position="66"/>
    </location>
</feature>
<reference evidence="1" key="1">
    <citation type="submission" date="2023-10" db="EMBL/GenBank/DDBJ databases">
        <authorList>
            <person name="Chen Y."/>
            <person name="Shah S."/>
            <person name="Dougan E. K."/>
            <person name="Thang M."/>
            <person name="Chan C."/>
        </authorList>
    </citation>
    <scope>NUCLEOTIDE SEQUENCE [LARGE SCALE GENOMIC DNA]</scope>
</reference>
<sequence length="66" mass="6922">AGGQSVKGTIATMATVQALFRDANMTEADKARLVDNLSSQMKELELQLPSSAGIAKISSLLSKAKE</sequence>
<keyword evidence="2" id="KW-1185">Reference proteome</keyword>
<proteinExistence type="predicted"/>
<gene>
    <name evidence="1" type="ORF">PCOR1329_LOCUS48894</name>
</gene>
<evidence type="ECO:0000313" key="1">
    <source>
        <dbReference type="EMBL" id="CAK0859565.1"/>
    </source>
</evidence>